<evidence type="ECO:0000313" key="2">
    <source>
        <dbReference type="EMBL" id="PTL40337.1"/>
    </source>
</evidence>
<sequence>MKYWLLIPLGAAAGVSVLLLFLYNSAVSPLEEREAAGRAAASSMEDIAEIYEVNFFHGETSYQVVDAVREDGEDIYVLVPENEEAEPEVLLHSAGITREEARETAAANEDMQSVHAVRLGMLEGIPIYEINYTDSYGRLGYYYVSFENGEYIKSYQLGTS</sequence>
<gene>
    <name evidence="2" type="ORF">C6Y45_00045</name>
</gene>
<reference evidence="2 3" key="1">
    <citation type="submission" date="2018-03" db="EMBL/GenBank/DDBJ databases">
        <title>Alkalicoccus saliphilus sp. nov., isolated from a mineral pool.</title>
        <authorList>
            <person name="Zhao B."/>
        </authorList>
    </citation>
    <scope>NUCLEOTIDE SEQUENCE [LARGE SCALE GENOMIC DNA]</scope>
    <source>
        <strain evidence="2 3">6AG</strain>
    </source>
</reference>
<keyword evidence="3" id="KW-1185">Reference proteome</keyword>
<evidence type="ECO:0000313" key="3">
    <source>
        <dbReference type="Proteomes" id="UP000240509"/>
    </source>
</evidence>
<proteinExistence type="predicted"/>
<evidence type="ECO:0000259" key="1">
    <source>
        <dbReference type="Pfam" id="PF03413"/>
    </source>
</evidence>
<dbReference type="Pfam" id="PF03413">
    <property type="entry name" value="PepSY"/>
    <property type="match status" value="1"/>
</dbReference>
<dbReference type="Proteomes" id="UP000240509">
    <property type="component" value="Unassembled WGS sequence"/>
</dbReference>
<dbReference type="EMBL" id="PZJJ01000001">
    <property type="protein sequence ID" value="PTL40337.1"/>
    <property type="molecule type" value="Genomic_DNA"/>
</dbReference>
<accession>A0A2T4UAA3</accession>
<feature type="domain" description="PepSY" evidence="1">
    <location>
        <begin position="96"/>
        <end position="154"/>
    </location>
</feature>
<dbReference type="InterPro" id="IPR025711">
    <property type="entry name" value="PepSY"/>
</dbReference>
<dbReference type="InterPro" id="IPR046350">
    <property type="entry name" value="Cystatin_sf"/>
</dbReference>
<name>A0A2T4UAA3_9BACI</name>
<protein>
    <recommendedName>
        <fullName evidence="1">PepSY domain-containing protein</fullName>
    </recommendedName>
</protein>
<comment type="caution">
    <text evidence="2">The sequence shown here is derived from an EMBL/GenBank/DDBJ whole genome shotgun (WGS) entry which is preliminary data.</text>
</comment>
<organism evidence="2 3">
    <name type="scientific">Alkalicoccus saliphilus</name>
    <dbReference type="NCBI Taxonomy" id="200989"/>
    <lineage>
        <taxon>Bacteria</taxon>
        <taxon>Bacillati</taxon>
        <taxon>Bacillota</taxon>
        <taxon>Bacilli</taxon>
        <taxon>Bacillales</taxon>
        <taxon>Bacillaceae</taxon>
        <taxon>Alkalicoccus</taxon>
    </lineage>
</organism>
<dbReference type="Gene3D" id="3.10.450.40">
    <property type="match status" value="2"/>
</dbReference>
<dbReference type="SUPFAM" id="SSF54403">
    <property type="entry name" value="Cystatin/monellin"/>
    <property type="match status" value="2"/>
</dbReference>
<dbReference type="AlphaFoldDB" id="A0A2T4UAA3"/>